<dbReference type="InterPro" id="IPR018392">
    <property type="entry name" value="LysM"/>
</dbReference>
<evidence type="ECO:0000256" key="1">
    <source>
        <dbReference type="SAM" id="MobiDB-lite"/>
    </source>
</evidence>
<protein>
    <submittedName>
        <fullName evidence="3">60 kDa outer membrane protein, serovars L1/L2/L3</fullName>
    </submittedName>
</protein>
<accession>A4A0M0</accession>
<sequence>MIYLEHYSGAGRSPDATALDEAPLFSPDSFPTLGSNARTQAPTIVLSTSAASLPNPADPPQIDVQPTPSATPPTIAPSTTAVVAPATAGLESLTAAQLLIEAEQSLADGKSLRAYRTLSLLLQRKDLSVEERAKTFALLEPLAEKIVFAPHKHLALPAVTIKSGVTVEQIAKEHQIPASFLRAVNDLSADQQPELGDALKVIDGPLALHLHADREELTLWTNNGFARRFEWNDLPATLQNGPNKIIRNVNGESTTITLADIALYDSAAETSADAWKQLANLLDAETTMMISGVAQVAPEKIVAATASEAKVVSAEAPAVEPMLPEAEISPETLAPLDALRVEVFSPPKPIAVGSGANFGLRVINLSDKPAPNVSAIIFFSEGLEPVKIEGAEGKVAVGQAAFRPLTIAPRGHVDLEVLATVNDYGRQIYRVEVRCDAWDAHLVSEVAVSALNEAPQPPKLELSDKPEAPSKR</sequence>
<dbReference type="eggNOG" id="COG1361">
    <property type="taxonomic scope" value="Bacteria"/>
</dbReference>
<dbReference type="AlphaFoldDB" id="A4A0M0"/>
<evidence type="ECO:0000313" key="3">
    <source>
        <dbReference type="EMBL" id="EAQ77686.1"/>
    </source>
</evidence>
<dbReference type="HOGENOM" id="CLU_578306_0_0_0"/>
<name>A4A0M0_9BACT</name>
<organism evidence="3 4">
    <name type="scientific">Blastopirellula marina DSM 3645</name>
    <dbReference type="NCBI Taxonomy" id="314230"/>
    <lineage>
        <taxon>Bacteria</taxon>
        <taxon>Pseudomonadati</taxon>
        <taxon>Planctomycetota</taxon>
        <taxon>Planctomycetia</taxon>
        <taxon>Pirellulales</taxon>
        <taxon>Pirellulaceae</taxon>
        <taxon>Blastopirellula</taxon>
    </lineage>
</organism>
<dbReference type="EMBL" id="AANZ01000029">
    <property type="protein sequence ID" value="EAQ77686.1"/>
    <property type="molecule type" value="Genomic_DNA"/>
</dbReference>
<feature type="region of interest" description="Disordered" evidence="1">
    <location>
        <begin position="50"/>
        <end position="71"/>
    </location>
</feature>
<proteinExistence type="predicted"/>
<dbReference type="Proteomes" id="UP000004358">
    <property type="component" value="Unassembled WGS sequence"/>
</dbReference>
<reference evidence="3 4" key="1">
    <citation type="submission" date="2006-02" db="EMBL/GenBank/DDBJ databases">
        <authorList>
            <person name="Amann R."/>
            <person name="Ferriera S."/>
            <person name="Johnson J."/>
            <person name="Kravitz S."/>
            <person name="Halpern A."/>
            <person name="Remington K."/>
            <person name="Beeson K."/>
            <person name="Tran B."/>
            <person name="Rogers Y.-H."/>
            <person name="Friedman R."/>
            <person name="Venter J.C."/>
        </authorList>
    </citation>
    <scope>NUCLEOTIDE SEQUENCE [LARGE SCALE GENOMIC DNA]</scope>
    <source>
        <strain evidence="3 4">DSM 3645</strain>
    </source>
</reference>
<evidence type="ECO:0000313" key="4">
    <source>
        <dbReference type="Proteomes" id="UP000004358"/>
    </source>
</evidence>
<dbReference type="PROSITE" id="PS51782">
    <property type="entry name" value="LYSM"/>
    <property type="match status" value="1"/>
</dbReference>
<evidence type="ECO:0000259" key="2">
    <source>
        <dbReference type="PROSITE" id="PS51782"/>
    </source>
</evidence>
<comment type="caution">
    <text evidence="3">The sequence shown here is derived from an EMBL/GenBank/DDBJ whole genome shotgun (WGS) entry which is preliminary data.</text>
</comment>
<feature type="domain" description="LysM" evidence="2">
    <location>
        <begin position="157"/>
        <end position="201"/>
    </location>
</feature>
<gene>
    <name evidence="3" type="ORF">DSM3645_01926</name>
</gene>